<dbReference type="AlphaFoldDB" id="A0A9N7UMZ4"/>
<dbReference type="EMBL" id="CADEAL010001591">
    <property type="protein sequence ID" value="CAB1433761.1"/>
    <property type="molecule type" value="Genomic_DNA"/>
</dbReference>
<gene>
    <name evidence="2" type="ORF">PLEPLA_LOCUS21852</name>
</gene>
<reference evidence="2" key="1">
    <citation type="submission" date="2020-03" db="EMBL/GenBank/DDBJ databases">
        <authorList>
            <person name="Weist P."/>
        </authorList>
    </citation>
    <scope>NUCLEOTIDE SEQUENCE</scope>
</reference>
<sequence length="217" mass="24213">MKLVMRSSLKEQEHRANRVLPPSPSPSPSHLFLPSFCPGFFCLSILLSCQSPSLTSFVRCSISFDYTLLLSSHIPFPQSLLPYPSSSLILTDRWSPRLLPPPRIPQTVYSLSMIMNGGSRQSERLGPNVMRSRCPPPARDTAVLTERLQPGVDDCDNLRLPFVDDSKNFRLPSGPDSVHLYNDAIMKVMLTSPIPPGKLFQSFSPTTPPSRPRPQKL</sequence>
<protein>
    <submittedName>
        <fullName evidence="2">Uncharacterized protein</fullName>
    </submittedName>
</protein>
<proteinExistence type="predicted"/>
<organism evidence="2 3">
    <name type="scientific">Pleuronectes platessa</name>
    <name type="common">European plaice</name>
    <dbReference type="NCBI Taxonomy" id="8262"/>
    <lineage>
        <taxon>Eukaryota</taxon>
        <taxon>Metazoa</taxon>
        <taxon>Chordata</taxon>
        <taxon>Craniata</taxon>
        <taxon>Vertebrata</taxon>
        <taxon>Euteleostomi</taxon>
        <taxon>Actinopterygii</taxon>
        <taxon>Neopterygii</taxon>
        <taxon>Teleostei</taxon>
        <taxon>Neoteleostei</taxon>
        <taxon>Acanthomorphata</taxon>
        <taxon>Carangaria</taxon>
        <taxon>Pleuronectiformes</taxon>
        <taxon>Pleuronectoidei</taxon>
        <taxon>Pleuronectidae</taxon>
        <taxon>Pleuronectes</taxon>
    </lineage>
</organism>
<accession>A0A9N7UMZ4</accession>
<dbReference type="Proteomes" id="UP001153269">
    <property type="component" value="Unassembled WGS sequence"/>
</dbReference>
<keyword evidence="3" id="KW-1185">Reference proteome</keyword>
<evidence type="ECO:0000313" key="2">
    <source>
        <dbReference type="EMBL" id="CAB1433761.1"/>
    </source>
</evidence>
<name>A0A9N7UMZ4_PLEPL</name>
<comment type="caution">
    <text evidence="2">The sequence shown here is derived from an EMBL/GenBank/DDBJ whole genome shotgun (WGS) entry which is preliminary data.</text>
</comment>
<evidence type="ECO:0000313" key="3">
    <source>
        <dbReference type="Proteomes" id="UP001153269"/>
    </source>
</evidence>
<evidence type="ECO:0000256" key="1">
    <source>
        <dbReference type="SAM" id="MobiDB-lite"/>
    </source>
</evidence>
<feature type="region of interest" description="Disordered" evidence="1">
    <location>
        <begin position="1"/>
        <end position="25"/>
    </location>
</feature>